<dbReference type="PANTHER" id="PTHR12011:SF471">
    <property type="entry name" value="G-PROTEIN COUPLED RECEPTORS FAMILY 2 PROFILE 2 DOMAIN-CONTAINING PROTEIN"/>
    <property type="match status" value="1"/>
</dbReference>
<keyword evidence="4 6" id="KW-0472">Membrane</keyword>
<dbReference type="PROSITE" id="PS50261">
    <property type="entry name" value="G_PROTEIN_RECEP_F2_4"/>
    <property type="match status" value="1"/>
</dbReference>
<feature type="region of interest" description="Disordered" evidence="5">
    <location>
        <begin position="671"/>
        <end position="710"/>
    </location>
</feature>
<proteinExistence type="evidence at transcript level"/>
<evidence type="ECO:0000256" key="5">
    <source>
        <dbReference type="SAM" id="MobiDB-lite"/>
    </source>
</evidence>
<feature type="region of interest" description="Disordered" evidence="5">
    <location>
        <begin position="1"/>
        <end position="66"/>
    </location>
</feature>
<feature type="transmembrane region" description="Helical" evidence="6">
    <location>
        <begin position="371"/>
        <end position="394"/>
    </location>
</feature>
<evidence type="ECO:0000256" key="3">
    <source>
        <dbReference type="ARBA" id="ARBA00022989"/>
    </source>
</evidence>
<dbReference type="AlphaFoldDB" id="A0A6F9D6J1"/>
<organism evidence="8">
    <name type="scientific">Phallusia mammillata</name>
    <dbReference type="NCBI Taxonomy" id="59560"/>
    <lineage>
        <taxon>Eukaryota</taxon>
        <taxon>Metazoa</taxon>
        <taxon>Chordata</taxon>
        <taxon>Tunicata</taxon>
        <taxon>Ascidiacea</taxon>
        <taxon>Phlebobranchia</taxon>
        <taxon>Ascidiidae</taxon>
        <taxon>Phallusia</taxon>
    </lineage>
</organism>
<dbReference type="EMBL" id="LR782736">
    <property type="protein sequence ID" value="CAB3220048.1"/>
    <property type="molecule type" value="mRNA"/>
</dbReference>
<feature type="transmembrane region" description="Helical" evidence="6">
    <location>
        <begin position="437"/>
        <end position="459"/>
    </location>
</feature>
<gene>
    <name evidence="8" type="primary">Adgrd1-001</name>
</gene>
<dbReference type="GO" id="GO:0007166">
    <property type="term" value="P:cell surface receptor signaling pathway"/>
    <property type="evidence" value="ECO:0007669"/>
    <property type="project" value="InterPro"/>
</dbReference>
<feature type="compositionally biased region" description="Low complexity" evidence="5">
    <location>
        <begin position="1"/>
        <end position="45"/>
    </location>
</feature>
<feature type="transmembrane region" description="Helical" evidence="6">
    <location>
        <begin position="406"/>
        <end position="425"/>
    </location>
</feature>
<dbReference type="Gene3D" id="1.20.1070.10">
    <property type="entry name" value="Rhodopsin 7-helix transmembrane proteins"/>
    <property type="match status" value="1"/>
</dbReference>
<dbReference type="GO" id="GO:0004930">
    <property type="term" value="F:G protein-coupled receptor activity"/>
    <property type="evidence" value="ECO:0007669"/>
    <property type="project" value="TreeGrafter"/>
</dbReference>
<dbReference type="CDD" id="cd13952">
    <property type="entry name" value="7tm_classB"/>
    <property type="match status" value="1"/>
</dbReference>
<feature type="transmembrane region" description="Helical" evidence="6">
    <location>
        <begin position="621"/>
        <end position="642"/>
    </location>
</feature>
<protein>
    <submittedName>
        <fullName evidence="8">Adhesion G-protein coupled receptor D1-like</fullName>
    </submittedName>
</protein>
<dbReference type="GO" id="GO:0005886">
    <property type="term" value="C:plasma membrane"/>
    <property type="evidence" value="ECO:0007669"/>
    <property type="project" value="TreeGrafter"/>
</dbReference>
<keyword evidence="2 6" id="KW-0812">Transmembrane</keyword>
<dbReference type="InterPro" id="IPR017981">
    <property type="entry name" value="GPCR_2-like_7TM"/>
</dbReference>
<feature type="domain" description="G-protein coupled receptors family 2 profile 2" evidence="7">
    <location>
        <begin position="369"/>
        <end position="643"/>
    </location>
</feature>
<evidence type="ECO:0000256" key="2">
    <source>
        <dbReference type="ARBA" id="ARBA00022692"/>
    </source>
</evidence>
<dbReference type="GO" id="GO:0007189">
    <property type="term" value="P:adenylate cyclase-activating G protein-coupled receptor signaling pathway"/>
    <property type="evidence" value="ECO:0007669"/>
    <property type="project" value="TreeGrafter"/>
</dbReference>
<name>A0A6F9D6J1_9ASCI</name>
<reference evidence="8" key="1">
    <citation type="submission" date="2020-04" db="EMBL/GenBank/DDBJ databases">
        <authorList>
            <person name="Neveu A P."/>
        </authorList>
    </citation>
    <scope>NUCLEOTIDE SEQUENCE</scope>
    <source>
        <tissue evidence="8">Whole embryo</tissue>
    </source>
</reference>
<accession>A0A6F9D6J1</accession>
<evidence type="ECO:0000313" key="8">
    <source>
        <dbReference type="EMBL" id="CAB3220048.1"/>
    </source>
</evidence>
<feature type="transmembrane region" description="Helical" evidence="6">
    <location>
        <begin position="528"/>
        <end position="556"/>
    </location>
</feature>
<comment type="subcellular location">
    <subcellularLocation>
        <location evidence="1">Membrane</location>
        <topology evidence="1">Multi-pass membrane protein</topology>
    </subcellularLocation>
</comment>
<sequence>MQPATITIQPATITIQPATATAQQDPKNTQPDSTSSTSADQSSAPITTGSTISDAKPTSGPMLTTSVPNLTASVTIATSQPEVTTSVTQSTLPVATTTATSWALTTAVITSATLILATMEMKVRKEIEEKVDIFAEAGTQFFNTAQKVLEKLTELFDTLADAVNNLEVSQVSTIDLPEAHIQYANLPDVTYWRDAVKERPGDRVRLLELTPLPVNKRKKRSSDSVHFVYALFFFDLHKMLALHSLQPKTTSAMWTPTTHSLLYPSEEAPYIRIQLEEHGGKSIAAKLKFQINMTADDMFEKEIPQKMSRAADDSIPRSYACLRRVDTVNGTFSPHDCSSVTTDTGMVTCSCNKTGFFTVSAQVATQSRPEAWDLLCLLISILGLILLFLATIALVGMHGEVINDRIVVQINLVLSLFLLHCVLFFERSSSNQKTPCVAVMFLIHFFMLATACFAVVESFTILSNLHTEALKWKRLNKCPLVIIQILAGWVLPLTIAAITISVNLPNNAYLAYQQHGTDRCWFKADSGVLVAAVTVPIATCFSICFVVGLVTLCLSLRAKRSVPRHKNLARRYDVIDVGDVDMPHERRMLVEHILACVSLLVPWIFYFIFGISNLNTSLAMMYWSTVLISTQGIFVFVAYIIVSKDTRKILVGKVQYPGQLNLYWHGPQRKGEAIPRKASSRRLRRSGSSARSKIGLRSPKRSAHTNFGKW</sequence>
<keyword evidence="3 6" id="KW-1133">Transmembrane helix</keyword>
<evidence type="ECO:0000256" key="1">
    <source>
        <dbReference type="ARBA" id="ARBA00004141"/>
    </source>
</evidence>
<evidence type="ECO:0000256" key="6">
    <source>
        <dbReference type="SAM" id="Phobius"/>
    </source>
</evidence>
<keyword evidence="8" id="KW-0675">Receptor</keyword>
<dbReference type="PANTHER" id="PTHR12011">
    <property type="entry name" value="ADHESION G-PROTEIN COUPLED RECEPTOR"/>
    <property type="match status" value="1"/>
</dbReference>
<evidence type="ECO:0000256" key="4">
    <source>
        <dbReference type="ARBA" id="ARBA00023136"/>
    </source>
</evidence>
<evidence type="ECO:0000259" key="7">
    <source>
        <dbReference type="PROSITE" id="PS50261"/>
    </source>
</evidence>
<feature type="transmembrane region" description="Helical" evidence="6">
    <location>
        <begin position="480"/>
        <end position="502"/>
    </location>
</feature>
<feature type="transmembrane region" description="Helical" evidence="6">
    <location>
        <begin position="589"/>
        <end position="609"/>
    </location>
</feature>